<dbReference type="HOGENOM" id="CLU_012893_19_2_9"/>
<keyword evidence="6" id="KW-0812">Transmembrane</keyword>
<feature type="transmembrane region" description="Helical" evidence="6">
    <location>
        <begin position="236"/>
        <end position="262"/>
    </location>
</feature>
<reference evidence="7" key="1">
    <citation type="submission" date="2014-08" db="EMBL/GenBank/DDBJ databases">
        <title>Comparative genomics of the Paenibacillus odorifer group.</title>
        <authorList>
            <person name="den Bakker H.C."/>
            <person name="Tsai Y.-C.Y.-C."/>
            <person name="Martin N."/>
            <person name="Korlach J."/>
            <person name="Wiedmann M."/>
        </authorList>
    </citation>
    <scope>NUCLEOTIDE SEQUENCE [LARGE SCALE GENOMIC DNA]</scope>
    <source>
        <strain evidence="7">DSM 13188</strain>
    </source>
</reference>
<evidence type="ECO:0000313" key="8">
    <source>
        <dbReference type="Proteomes" id="UP000029518"/>
    </source>
</evidence>
<dbReference type="InterPro" id="IPR050222">
    <property type="entry name" value="MATE_MdtK"/>
</dbReference>
<dbReference type="Pfam" id="PF01554">
    <property type="entry name" value="MatE"/>
    <property type="match status" value="2"/>
</dbReference>
<comment type="similarity">
    <text evidence="2">Belongs to the multi antimicrobial extrusion (MATE) (TC 2.A.66.1) family.</text>
</comment>
<dbReference type="AlphaFoldDB" id="A0A089LH87"/>
<dbReference type="KEGG" id="pbd:PBOR_31065"/>
<proteinExistence type="inferred from homology"/>
<evidence type="ECO:0000256" key="4">
    <source>
        <dbReference type="ARBA" id="ARBA00022448"/>
    </source>
</evidence>
<gene>
    <name evidence="7" type="ORF">PBOR_31065</name>
</gene>
<feature type="transmembrane region" description="Helical" evidence="6">
    <location>
        <begin position="268"/>
        <end position="290"/>
    </location>
</feature>
<dbReference type="Proteomes" id="UP000029518">
    <property type="component" value="Chromosome"/>
</dbReference>
<dbReference type="GO" id="GO:0015297">
    <property type="term" value="F:antiporter activity"/>
    <property type="evidence" value="ECO:0007669"/>
    <property type="project" value="InterPro"/>
</dbReference>
<feature type="transmembrane region" description="Helical" evidence="6">
    <location>
        <begin position="384"/>
        <end position="403"/>
    </location>
</feature>
<evidence type="ECO:0000256" key="6">
    <source>
        <dbReference type="SAM" id="Phobius"/>
    </source>
</evidence>
<dbReference type="PANTHER" id="PTHR43298:SF2">
    <property type="entry name" value="FMN_FAD EXPORTER YEEO-RELATED"/>
    <property type="match status" value="1"/>
</dbReference>
<dbReference type="EMBL" id="CP009285">
    <property type="protein sequence ID" value="AIQ60876.1"/>
    <property type="molecule type" value="Genomic_DNA"/>
</dbReference>
<dbReference type="GO" id="GO:0005886">
    <property type="term" value="C:plasma membrane"/>
    <property type="evidence" value="ECO:0007669"/>
    <property type="project" value="TreeGrafter"/>
</dbReference>
<evidence type="ECO:0000256" key="3">
    <source>
        <dbReference type="ARBA" id="ARBA00020268"/>
    </source>
</evidence>
<dbReference type="PANTHER" id="PTHR43298">
    <property type="entry name" value="MULTIDRUG RESISTANCE PROTEIN NORM-RELATED"/>
    <property type="match status" value="1"/>
</dbReference>
<feature type="transmembrane region" description="Helical" evidence="6">
    <location>
        <begin position="12"/>
        <end position="33"/>
    </location>
</feature>
<feature type="transmembrane region" description="Helical" evidence="6">
    <location>
        <begin position="345"/>
        <end position="363"/>
    </location>
</feature>
<name>A0A089LH87_PAEBO</name>
<feature type="transmembrane region" description="Helical" evidence="6">
    <location>
        <begin position="97"/>
        <end position="120"/>
    </location>
</feature>
<feature type="transmembrane region" description="Helical" evidence="6">
    <location>
        <begin position="132"/>
        <end position="150"/>
    </location>
</feature>
<protein>
    <recommendedName>
        <fullName evidence="3">Probable multidrug resistance protein NorM</fullName>
    </recommendedName>
    <alternativeName>
        <fullName evidence="5">Multidrug-efflux transporter</fullName>
    </alternativeName>
</protein>
<feature type="transmembrane region" description="Helical" evidence="6">
    <location>
        <begin position="190"/>
        <end position="215"/>
    </location>
</feature>
<keyword evidence="8" id="KW-1185">Reference proteome</keyword>
<dbReference type="InterPro" id="IPR002528">
    <property type="entry name" value="MATE_fam"/>
</dbReference>
<accession>A0A089LH87</accession>
<feature type="transmembrane region" description="Helical" evidence="6">
    <location>
        <begin position="409"/>
        <end position="428"/>
    </location>
</feature>
<dbReference type="GO" id="GO:0042910">
    <property type="term" value="F:xenobiotic transmembrane transporter activity"/>
    <property type="evidence" value="ECO:0007669"/>
    <property type="project" value="InterPro"/>
</dbReference>
<feature type="transmembrane region" description="Helical" evidence="6">
    <location>
        <begin position="311"/>
        <end position="333"/>
    </location>
</feature>
<evidence type="ECO:0000256" key="2">
    <source>
        <dbReference type="ARBA" id="ARBA00010199"/>
    </source>
</evidence>
<keyword evidence="6" id="KW-1133">Transmembrane helix</keyword>
<feature type="transmembrane region" description="Helical" evidence="6">
    <location>
        <begin position="53"/>
        <end position="76"/>
    </location>
</feature>
<comment type="function">
    <text evidence="1">Multidrug efflux pump.</text>
</comment>
<evidence type="ECO:0000313" key="7">
    <source>
        <dbReference type="EMBL" id="AIQ60876.1"/>
    </source>
</evidence>
<evidence type="ECO:0000256" key="1">
    <source>
        <dbReference type="ARBA" id="ARBA00003408"/>
    </source>
</evidence>
<sequence length="444" mass="49413">MLKKWFHRNSADFRLINDLVVPMLFLQILQLLFQLGDQAIIGRLGVEEFAAVGIASSFIFLITGTIGILCAAFNIIGGRFFGNNEIPKFGQAFNTSMTMSIIIGILFELLLLGTGKWILGTVYDLNFAPATHYLYISGMTMGMNMVLFNFSAYFKNINQAKLLTFSFVAAGIVNIFFDYVLVFGKWGFPALGMSGAAVGSVAGYGASIIVCIYFFRKSSLFSFSLRISRPIAKQLLKLYFPMALQDLIEYTLFAMGIMAIISRMESEFIASYTVVTTLLEIIMIPMYCFASSCMTITAKAYGKQQAGYTKYSYLSLQLMLIFSIPLTLIVISFSYPLIAIITDKAVVISLVEHVLPLALALNLMNGLQMIMRSTLQAIDLEKWVLVYSGVVYAVSLVIIYVCIRKLELTGVYLGFGLSYLLLSLGYVYKLQGREPYAHAKTLSR</sequence>
<evidence type="ECO:0000256" key="5">
    <source>
        <dbReference type="ARBA" id="ARBA00031636"/>
    </source>
</evidence>
<dbReference type="OrthoDB" id="9806302at2"/>
<keyword evidence="6" id="KW-0472">Membrane</keyword>
<feature type="transmembrane region" description="Helical" evidence="6">
    <location>
        <begin position="162"/>
        <end position="184"/>
    </location>
</feature>
<keyword evidence="4" id="KW-0813">Transport</keyword>
<dbReference type="RefSeq" id="WP_042217522.1">
    <property type="nucleotide sequence ID" value="NZ_CP009285.1"/>
</dbReference>
<organism evidence="7 8">
    <name type="scientific">Paenibacillus borealis</name>
    <dbReference type="NCBI Taxonomy" id="160799"/>
    <lineage>
        <taxon>Bacteria</taxon>
        <taxon>Bacillati</taxon>
        <taxon>Bacillota</taxon>
        <taxon>Bacilli</taxon>
        <taxon>Bacillales</taxon>
        <taxon>Paenibacillaceae</taxon>
        <taxon>Paenibacillus</taxon>
    </lineage>
</organism>